<evidence type="ECO:0000256" key="5">
    <source>
        <dbReference type="ARBA" id="ARBA00022801"/>
    </source>
</evidence>
<dbReference type="Pfam" id="PF00884">
    <property type="entry name" value="Sulfatase"/>
    <property type="match status" value="1"/>
</dbReference>
<dbReference type="PANTHER" id="PTHR45953:SF1">
    <property type="entry name" value="IDURONATE 2-SULFATASE"/>
    <property type="match status" value="1"/>
</dbReference>
<evidence type="ECO:0000259" key="8">
    <source>
        <dbReference type="Pfam" id="PF00884"/>
    </source>
</evidence>
<keyword evidence="6" id="KW-0106">Calcium</keyword>
<keyword evidence="10" id="KW-1185">Reference proteome</keyword>
<dbReference type="GO" id="GO:0004423">
    <property type="term" value="F:iduronate-2-sulfatase activity"/>
    <property type="evidence" value="ECO:0007669"/>
    <property type="project" value="InterPro"/>
</dbReference>
<name>A6DIH4_9BACT</name>
<evidence type="ECO:0000256" key="3">
    <source>
        <dbReference type="ARBA" id="ARBA00022723"/>
    </source>
</evidence>
<dbReference type="SUPFAM" id="SSF53649">
    <property type="entry name" value="Alkaline phosphatase-like"/>
    <property type="match status" value="1"/>
</dbReference>
<evidence type="ECO:0000256" key="4">
    <source>
        <dbReference type="ARBA" id="ARBA00022729"/>
    </source>
</evidence>
<dbReference type="EMBL" id="ABCK01000004">
    <property type="protein sequence ID" value="EDM28828.1"/>
    <property type="molecule type" value="Genomic_DNA"/>
</dbReference>
<dbReference type="Proteomes" id="UP000004947">
    <property type="component" value="Unassembled WGS sequence"/>
</dbReference>
<keyword evidence="5" id="KW-0378">Hydrolase</keyword>
<dbReference type="STRING" id="313628.LNTAR_09664"/>
<evidence type="ECO:0000313" key="10">
    <source>
        <dbReference type="Proteomes" id="UP000004947"/>
    </source>
</evidence>
<protein>
    <submittedName>
        <fullName evidence="9">Iduronate-2-sulfatase</fullName>
    </submittedName>
</protein>
<comment type="cofactor">
    <cofactor evidence="1">
        <name>Ca(2+)</name>
        <dbReference type="ChEBI" id="CHEBI:29108"/>
    </cofactor>
</comment>
<feature type="chain" id="PRO_5002692274" evidence="7">
    <location>
        <begin position="17"/>
        <end position="621"/>
    </location>
</feature>
<dbReference type="CDD" id="cd16030">
    <property type="entry name" value="iduronate-2-sulfatase"/>
    <property type="match status" value="1"/>
</dbReference>
<dbReference type="OrthoDB" id="248884at2"/>
<keyword evidence="3" id="KW-0479">Metal-binding</keyword>
<dbReference type="Gene3D" id="3.40.720.10">
    <property type="entry name" value="Alkaline Phosphatase, subunit A"/>
    <property type="match status" value="1"/>
</dbReference>
<dbReference type="RefSeq" id="WP_007277705.1">
    <property type="nucleotide sequence ID" value="NZ_ABCK01000004.1"/>
</dbReference>
<dbReference type="InterPro" id="IPR000917">
    <property type="entry name" value="Sulfatase_N"/>
</dbReference>
<organism evidence="9 10">
    <name type="scientific">Lentisphaera araneosa HTCC2155</name>
    <dbReference type="NCBI Taxonomy" id="313628"/>
    <lineage>
        <taxon>Bacteria</taxon>
        <taxon>Pseudomonadati</taxon>
        <taxon>Lentisphaerota</taxon>
        <taxon>Lentisphaeria</taxon>
        <taxon>Lentisphaerales</taxon>
        <taxon>Lentisphaeraceae</taxon>
        <taxon>Lentisphaera</taxon>
    </lineage>
</organism>
<reference evidence="9 10" key="1">
    <citation type="journal article" date="2010" name="J. Bacteriol.">
        <title>Genome sequence of Lentisphaera araneosa HTCC2155T, the type species of the order Lentisphaerales in the phylum Lentisphaerae.</title>
        <authorList>
            <person name="Thrash J.C."/>
            <person name="Cho J.C."/>
            <person name="Vergin K.L."/>
            <person name="Morris R.M."/>
            <person name="Giovannoni S.J."/>
        </authorList>
    </citation>
    <scope>NUCLEOTIDE SEQUENCE [LARGE SCALE GENOMIC DNA]</scope>
    <source>
        <strain evidence="9 10">HTCC2155</strain>
    </source>
</reference>
<evidence type="ECO:0000256" key="6">
    <source>
        <dbReference type="ARBA" id="ARBA00022837"/>
    </source>
</evidence>
<evidence type="ECO:0000256" key="2">
    <source>
        <dbReference type="ARBA" id="ARBA00008779"/>
    </source>
</evidence>
<gene>
    <name evidence="9" type="ORF">LNTAR_09664</name>
</gene>
<comment type="caution">
    <text evidence="9">The sequence shown here is derived from an EMBL/GenBank/DDBJ whole genome shotgun (WGS) entry which is preliminary data.</text>
</comment>
<dbReference type="AlphaFoldDB" id="A6DIH4"/>
<feature type="domain" description="Sulfatase N-terminal" evidence="8">
    <location>
        <begin position="157"/>
        <end position="511"/>
    </location>
</feature>
<keyword evidence="4 7" id="KW-0732">Signal</keyword>
<dbReference type="eggNOG" id="COG3119">
    <property type="taxonomic scope" value="Bacteria"/>
</dbReference>
<dbReference type="InterPro" id="IPR035874">
    <property type="entry name" value="IDS"/>
</dbReference>
<feature type="signal peptide" evidence="7">
    <location>
        <begin position="1"/>
        <end position="16"/>
    </location>
</feature>
<dbReference type="InterPro" id="IPR017850">
    <property type="entry name" value="Alkaline_phosphatase_core_sf"/>
</dbReference>
<sequence>MQKLLLALFFSLGLYADNFSIQGKVKNLQERNNAHQAKSFSLNVKANAFPKGSDLILTFDYFDDEKTLISIDYSTNEELYAMLASPLRKRTVDMISCRGSKTWKSYSVQLDDVNFAKEFKQHHISFSTRNGTAKIADIKLVTAPQKMAIKAQNKKLNVLMIVSDDLNHYIKSYGDPQAITPNLDKFMAMSTQFNKAYCQYPVCGPSRASFLSGLYPESSLVITNTQYLRDVNPSADNMLEHFRNNGYWTGAAGKIFHSTYGMMEKGTSLDEYEKFSNAENPQLLLLKKRWIKEGKPGDFKAYFNKNKVKDQADLVLGYGTELRDNQHGDGRNARRVAQWIKNNSAGEKPFFMACGIVKPHTPFYAPKKYLDLYPKDKLIFDDVPENDWDNKPKVAGVKRYQAFRGELGVNDRENRKYYLQSYLGCISFMDAQVKVLMDALKESGQMDNTVIVFMSDHGFQIGEHFMYGKVTLFEECARVPFGIIYPGNPGAGKQSDSLAELIDVYPTLLDLCKLPQPSHKLQGKSLVPVTKDTSLQVRNEAYTVVTRGKLMGRAIRKGSWVYAHWGSDRDVELYNMDKDPKQYNNLVKDPEYAKVLKQMDKALKQKASEQTLNQKQLIGLK</sequence>
<dbReference type="PANTHER" id="PTHR45953">
    <property type="entry name" value="IDURONATE 2-SULFATASE"/>
    <property type="match status" value="1"/>
</dbReference>
<comment type="similarity">
    <text evidence="2">Belongs to the sulfatase family.</text>
</comment>
<dbReference type="GO" id="GO:0046872">
    <property type="term" value="F:metal ion binding"/>
    <property type="evidence" value="ECO:0007669"/>
    <property type="project" value="UniProtKB-KW"/>
</dbReference>
<evidence type="ECO:0000256" key="7">
    <source>
        <dbReference type="SAM" id="SignalP"/>
    </source>
</evidence>
<accession>A6DIH4</accession>
<dbReference type="GO" id="GO:0005737">
    <property type="term" value="C:cytoplasm"/>
    <property type="evidence" value="ECO:0007669"/>
    <property type="project" value="TreeGrafter"/>
</dbReference>
<evidence type="ECO:0000256" key="1">
    <source>
        <dbReference type="ARBA" id="ARBA00001913"/>
    </source>
</evidence>
<evidence type="ECO:0000313" key="9">
    <source>
        <dbReference type="EMBL" id="EDM28828.1"/>
    </source>
</evidence>
<proteinExistence type="inferred from homology"/>